<evidence type="ECO:0000256" key="9">
    <source>
        <dbReference type="ARBA" id="ARBA00022777"/>
    </source>
</evidence>
<evidence type="ECO:0000313" key="24">
    <source>
        <dbReference type="EMBL" id="AEG02112.1"/>
    </source>
</evidence>
<feature type="domain" description="HPt" evidence="23">
    <location>
        <begin position="1144"/>
        <end position="1242"/>
    </location>
</feature>
<accession>F9ZWV0</accession>
<dbReference type="InterPro" id="IPR001789">
    <property type="entry name" value="Sig_transdc_resp-reg_receiver"/>
</dbReference>
<organism evidence="24 25">
    <name type="scientific">Methylomonas methanica (strain DSM 25384 / MC09)</name>
    <dbReference type="NCBI Taxonomy" id="857087"/>
    <lineage>
        <taxon>Bacteria</taxon>
        <taxon>Pseudomonadati</taxon>
        <taxon>Pseudomonadota</taxon>
        <taxon>Gammaproteobacteria</taxon>
        <taxon>Methylococcales</taxon>
        <taxon>Methylococcaceae</taxon>
        <taxon>Methylomonas</taxon>
    </lineage>
</organism>
<feature type="domain" description="PAC" evidence="22">
    <location>
        <begin position="672"/>
        <end position="724"/>
    </location>
</feature>
<comment type="catalytic activity">
    <reaction evidence="1">
        <text>ATP + protein L-histidine = ADP + protein N-phospho-L-histidine.</text>
        <dbReference type="EC" id="2.7.13.3"/>
    </reaction>
</comment>
<evidence type="ECO:0000259" key="21">
    <source>
        <dbReference type="PROSITE" id="PS50112"/>
    </source>
</evidence>
<dbReference type="InterPro" id="IPR000700">
    <property type="entry name" value="PAS-assoc_C"/>
</dbReference>
<evidence type="ECO:0000256" key="8">
    <source>
        <dbReference type="ARBA" id="ARBA00022741"/>
    </source>
</evidence>
<dbReference type="OrthoDB" id="9810730at2"/>
<reference evidence="25" key="3">
    <citation type="submission" date="2011-05" db="EMBL/GenBank/DDBJ databases">
        <title>Complete sequence of Methylomonas methanica MC09.</title>
        <authorList>
            <consortium name="US DOE Joint Genome Institute"/>
            <person name="Lucas S."/>
            <person name="Han J."/>
            <person name="Lapidus A."/>
            <person name="Cheng J.-F."/>
            <person name="Goodwin L."/>
            <person name="Pitluck S."/>
            <person name="Peters L."/>
            <person name="Mikhailova N."/>
            <person name="Teshima H."/>
            <person name="Han C."/>
            <person name="Tapia R."/>
            <person name="Land M."/>
            <person name="Hauser L."/>
            <person name="Kyrpides N."/>
            <person name="Ivanova N."/>
            <person name="Pagani I."/>
            <person name="Stein L."/>
            <person name="Woyke T."/>
        </authorList>
    </citation>
    <scope>NUCLEOTIDE SEQUENCE [LARGE SCALE GENOMIC DNA]</scope>
    <source>
        <strain evidence="25">MC09</strain>
    </source>
</reference>
<dbReference type="PANTHER" id="PTHR45339">
    <property type="entry name" value="HYBRID SIGNAL TRANSDUCTION HISTIDINE KINASE J"/>
    <property type="match status" value="1"/>
</dbReference>
<dbReference type="InterPro" id="IPR013655">
    <property type="entry name" value="PAS_fold_3"/>
</dbReference>
<evidence type="ECO:0000256" key="7">
    <source>
        <dbReference type="ARBA" id="ARBA00022692"/>
    </source>
</evidence>
<dbReference type="Pfam" id="PF08447">
    <property type="entry name" value="PAS_3"/>
    <property type="match status" value="3"/>
</dbReference>
<dbReference type="FunFam" id="1.10.287.130:FF:000002">
    <property type="entry name" value="Two-component osmosensing histidine kinase"/>
    <property type="match status" value="1"/>
</dbReference>
<dbReference type="Pfam" id="PF01627">
    <property type="entry name" value="Hpt"/>
    <property type="match status" value="1"/>
</dbReference>
<keyword evidence="25" id="KW-1185">Reference proteome</keyword>
<dbReference type="PROSITE" id="PS50110">
    <property type="entry name" value="RESPONSE_REGULATORY"/>
    <property type="match status" value="1"/>
</dbReference>
<dbReference type="CDD" id="cd17546">
    <property type="entry name" value="REC_hyHK_CKI1_RcsC-like"/>
    <property type="match status" value="1"/>
</dbReference>
<evidence type="ECO:0000256" key="3">
    <source>
        <dbReference type="ARBA" id="ARBA00012438"/>
    </source>
</evidence>
<dbReference type="InterPro" id="IPR013656">
    <property type="entry name" value="PAS_4"/>
</dbReference>
<dbReference type="KEGG" id="mmt:Metme_3754"/>
<dbReference type="Pfam" id="PF00072">
    <property type="entry name" value="Response_reg"/>
    <property type="match status" value="1"/>
</dbReference>
<keyword evidence="6" id="KW-0808">Transferase</keyword>
<dbReference type="InterPro" id="IPR035965">
    <property type="entry name" value="PAS-like_dom_sf"/>
</dbReference>
<dbReference type="SUPFAM" id="SSF55785">
    <property type="entry name" value="PYP-like sensor domain (PAS domain)"/>
    <property type="match status" value="4"/>
</dbReference>
<dbReference type="PROSITE" id="PS50894">
    <property type="entry name" value="HPT"/>
    <property type="match status" value="1"/>
</dbReference>
<dbReference type="SUPFAM" id="SSF47384">
    <property type="entry name" value="Homodimeric domain of signal transducing histidine kinase"/>
    <property type="match status" value="1"/>
</dbReference>
<feature type="domain" description="Histidine kinase" evidence="19">
    <location>
        <begin position="742"/>
        <end position="963"/>
    </location>
</feature>
<evidence type="ECO:0000259" key="20">
    <source>
        <dbReference type="PROSITE" id="PS50110"/>
    </source>
</evidence>
<dbReference type="Gene3D" id="1.20.120.160">
    <property type="entry name" value="HPT domain"/>
    <property type="match status" value="1"/>
</dbReference>
<dbReference type="GO" id="GO:0000155">
    <property type="term" value="F:phosphorelay sensor kinase activity"/>
    <property type="evidence" value="ECO:0007669"/>
    <property type="project" value="InterPro"/>
</dbReference>
<keyword evidence="12" id="KW-0902">Two-component regulatory system</keyword>
<keyword evidence="9 24" id="KW-0418">Kinase</keyword>
<dbReference type="PRINTS" id="PR00344">
    <property type="entry name" value="BCTRLSENSOR"/>
</dbReference>
<dbReference type="InterPro" id="IPR005467">
    <property type="entry name" value="His_kinase_dom"/>
</dbReference>
<evidence type="ECO:0000256" key="10">
    <source>
        <dbReference type="ARBA" id="ARBA00022840"/>
    </source>
</evidence>
<dbReference type="CDD" id="cd16922">
    <property type="entry name" value="HATPase_EvgS-ArcB-TorS-like"/>
    <property type="match status" value="1"/>
</dbReference>
<evidence type="ECO:0000256" key="15">
    <source>
        <dbReference type="ARBA" id="ARBA00068150"/>
    </source>
</evidence>
<dbReference type="InterPro" id="IPR000014">
    <property type="entry name" value="PAS"/>
</dbReference>
<evidence type="ECO:0000256" key="5">
    <source>
        <dbReference type="ARBA" id="ARBA00022553"/>
    </source>
</evidence>
<evidence type="ECO:0000256" key="14">
    <source>
        <dbReference type="ARBA" id="ARBA00064003"/>
    </source>
</evidence>
<comment type="subunit">
    <text evidence="14">At low DSF concentrations, interacts with RpfF.</text>
</comment>
<evidence type="ECO:0000259" key="22">
    <source>
        <dbReference type="PROSITE" id="PS50113"/>
    </source>
</evidence>
<keyword evidence="11 18" id="KW-1133">Transmembrane helix</keyword>
<dbReference type="GO" id="GO:0005886">
    <property type="term" value="C:plasma membrane"/>
    <property type="evidence" value="ECO:0007669"/>
    <property type="project" value="UniProtKB-SubCell"/>
</dbReference>
<dbReference type="EC" id="2.7.13.3" evidence="3"/>
<dbReference type="InterPro" id="IPR003661">
    <property type="entry name" value="HisK_dim/P_dom"/>
</dbReference>
<evidence type="ECO:0000256" key="11">
    <source>
        <dbReference type="ARBA" id="ARBA00022989"/>
    </source>
</evidence>
<dbReference type="STRING" id="857087.Metme_3754"/>
<dbReference type="SMART" id="SM00387">
    <property type="entry name" value="HATPase_c"/>
    <property type="match status" value="1"/>
</dbReference>
<evidence type="ECO:0000256" key="18">
    <source>
        <dbReference type="SAM" id="Phobius"/>
    </source>
</evidence>
<feature type="modified residue" description="4-aspartylphosphate" evidence="17">
    <location>
        <position position="1039"/>
    </location>
</feature>
<dbReference type="eggNOG" id="COG2205">
    <property type="taxonomic scope" value="Bacteria"/>
</dbReference>
<evidence type="ECO:0000256" key="17">
    <source>
        <dbReference type="PROSITE-ProRule" id="PRU00169"/>
    </source>
</evidence>
<name>F9ZWV0_METMM</name>
<keyword evidence="10" id="KW-0067">ATP-binding</keyword>
<dbReference type="InterPro" id="IPR036641">
    <property type="entry name" value="HPT_dom_sf"/>
</dbReference>
<evidence type="ECO:0000256" key="4">
    <source>
        <dbReference type="ARBA" id="ARBA00022475"/>
    </source>
</evidence>
<dbReference type="SUPFAM" id="SSF47226">
    <property type="entry name" value="Histidine-containing phosphotransfer domain, HPT domain"/>
    <property type="match status" value="1"/>
</dbReference>
<dbReference type="SMART" id="SM00091">
    <property type="entry name" value="PAS"/>
    <property type="match status" value="4"/>
</dbReference>
<comment type="subcellular location">
    <subcellularLocation>
        <location evidence="2">Cell membrane</location>
        <topology evidence="2">Multi-pass membrane protein</topology>
    </subcellularLocation>
</comment>
<dbReference type="NCBIfam" id="TIGR00229">
    <property type="entry name" value="sensory_box"/>
    <property type="match status" value="2"/>
</dbReference>
<dbReference type="InterPro" id="IPR003594">
    <property type="entry name" value="HATPase_dom"/>
</dbReference>
<protein>
    <recommendedName>
        <fullName evidence="15">Sensory/regulatory protein RpfC</fullName>
        <ecNumber evidence="3">2.7.13.3</ecNumber>
    </recommendedName>
</protein>
<dbReference type="InterPro" id="IPR036890">
    <property type="entry name" value="HATPase_C_sf"/>
</dbReference>
<feature type="domain" description="PAS" evidence="21">
    <location>
        <begin position="82"/>
        <end position="124"/>
    </location>
</feature>
<dbReference type="CDD" id="cd00130">
    <property type="entry name" value="PAS"/>
    <property type="match status" value="4"/>
</dbReference>
<keyword evidence="5 17" id="KW-0597">Phosphoprotein</keyword>
<dbReference type="InterPro" id="IPR001610">
    <property type="entry name" value="PAC"/>
</dbReference>
<dbReference type="InterPro" id="IPR008207">
    <property type="entry name" value="Sig_transdc_His_kin_Hpt_dom"/>
</dbReference>
<dbReference type="PROSITE" id="PS50113">
    <property type="entry name" value="PAC"/>
    <property type="match status" value="3"/>
</dbReference>
<dbReference type="InterPro" id="IPR011006">
    <property type="entry name" value="CheY-like_superfamily"/>
</dbReference>
<dbReference type="eggNOG" id="COG0784">
    <property type="taxonomic scope" value="Bacteria"/>
</dbReference>
<dbReference type="InterPro" id="IPR036097">
    <property type="entry name" value="HisK_dim/P_sf"/>
</dbReference>
<evidence type="ECO:0000313" key="25">
    <source>
        <dbReference type="Proteomes" id="UP000008888"/>
    </source>
</evidence>
<dbReference type="InterPro" id="IPR004358">
    <property type="entry name" value="Sig_transdc_His_kin-like_C"/>
</dbReference>
<dbReference type="eggNOG" id="COG3284">
    <property type="taxonomic scope" value="Bacteria"/>
</dbReference>
<keyword evidence="13 18" id="KW-0472">Membrane</keyword>
<sequence length="1327" mass="149393">MTPDSAPRRAAHPVLPLIAAAILFVAATSVGAYQHFNDTSYLIWLQLSLSGTGFICLIRGILLGSRQAAAPNIETGICFTRLPQPAMVVDRHGIIRGINQAAAQLVDRSPDRLVNQPVHELFHPPLSKQDCPLCRHIAAGQELAATDFAFPEQHWQQISLSTLPLNDPDQLLQLHFDITARKKIERRLALVIDGAELGYWDWNYVTGKHEVNQRWLDMLGLAEDELDNYIKDWEHRIHPEDRDRVRNTILAHIASGSAYVVEFRMLHKSGRWVWIQGSGSVVEQDPVTCQATRLCGTHQNITARKQFEQNLQAAYQVISQSPSVVLKWSCREGLPIEFATDNVGRLLDYSEQHLVTGKVRYLNLIHPDDITTFRAELENSSNNPECSDIVHQPYRIITGIGSIKWVQDHKVIGRDDQGQVIGYQGLVTDITRQRQQNSAIRNIISGSLESTPDAILDNFSLLAAETLAADYTVIGEATLDGICKTLSFCALNKSDHPSPYVMHPSVYAHLSAGAICSHKQLVYHYFSDDKWLINHGIQGFIGIPMQNDRQRVCGYVVALYRHPIPDLQFAEDILKLFAAQITSELERSQAIHALEVQKQRLVDAQSISHIGDWQWHWSDNHFSWSEEMYRITGTHRSSFIPSFASFLTQLVHPDDRNIYKTALQSTHNNDSVDFKHRIVLNNGEIRHVHQRGKVIRDDRHRANGIQGTMQDITERLKTEQRLLEAKQEAEKATQVKSEFLANMSHEIRTPMNAIVGLVELCLNSDISSKQRDYLERVETAAHGLTNLIDDILDFSKMESGKLRLDAVPFVLEEMLDQVFSTMAELCRRKQLKLIRPSIDQDYHAVMGDPQRLRQVLINLIGNAIKFTERGQIEVSFTELQRTDKHTTLEFCITDTGIGMTEQQQTRLFKAFSQGDSSVTRTYGGTGLGLAISKQLIEQMGGAISVKSQEQKGSCFSFTVTLGLTDIKRLRLSSPRPDIDTRRLHHIRGARILLVEDNEVNRIVAIELLTQAHLQVDTAENGEIALLKLKQTQYDCVLMDVQMPVMDGYETTRCLRKQPDCTNLPVIAMTANVMNVDRDKCLEAGMDDFIGKPIMPGILYAALTKWIKPRDNGDMPTERSPDHVEEIPFLYGINSQLGLQHTAGDKAVYRKVLQKFATNHANSMNEISEALTTENLSAARQLVHTLKGLAGSLGANSLQGHLQRLEESLAEQGTNIQNAPTINKLINLAAQELSRVINSIQSTIPALEPDFKHKQKFSSSEIQHQLRILLDKLQAFDSDADQQLDFILSGIYDPLLIDTLTSVRKQIAQYQFVEAALAVRPLIDSPER</sequence>
<gene>
    <name evidence="24" type="ordered locus">Metme_3754</name>
</gene>
<dbReference type="eggNOG" id="COG2198">
    <property type="taxonomic scope" value="Bacteria"/>
</dbReference>
<keyword evidence="7 18" id="KW-0812">Transmembrane</keyword>
<dbReference type="Pfam" id="PF00512">
    <property type="entry name" value="HisKA"/>
    <property type="match status" value="1"/>
</dbReference>
<reference evidence="24 25" key="1">
    <citation type="journal article" date="2011" name="J. Bacteriol.">
        <title>Complete Genome Sequence of the Aerobic Marine Methanotroph Methylomonas methanica MC09.</title>
        <authorList>
            <person name="Boden R."/>
            <person name="Cunliffe M."/>
            <person name="Scanlan J."/>
            <person name="Moussard H."/>
            <person name="Kits K.D."/>
            <person name="Klotz M.G."/>
            <person name="Jetten M.S."/>
            <person name="Vuilleumier S."/>
            <person name="Han J."/>
            <person name="Peters L."/>
            <person name="Mikhailova N."/>
            <person name="Teshima H."/>
            <person name="Tapia R."/>
            <person name="Kyrpides N."/>
            <person name="Ivanova N."/>
            <person name="Pagani I."/>
            <person name="Cheng J.F."/>
            <person name="Goodwin L."/>
            <person name="Han C."/>
            <person name="Hauser L."/>
            <person name="Land M.L."/>
            <person name="Lapidus A."/>
            <person name="Lucas S."/>
            <person name="Pitluck S."/>
            <person name="Woyke T."/>
            <person name="Stein L."/>
            <person name="Murrell J.C."/>
        </authorList>
    </citation>
    <scope>NUCLEOTIDE SEQUENCE [LARGE SCALE GENOMIC DNA]</scope>
    <source>
        <strain evidence="24 25">MC09</strain>
    </source>
</reference>
<dbReference type="Pfam" id="PF02518">
    <property type="entry name" value="HATPase_c"/>
    <property type="match status" value="1"/>
</dbReference>
<dbReference type="PANTHER" id="PTHR45339:SF1">
    <property type="entry name" value="HYBRID SIGNAL TRANSDUCTION HISTIDINE KINASE J"/>
    <property type="match status" value="1"/>
</dbReference>
<dbReference type="GO" id="GO:0005524">
    <property type="term" value="F:ATP binding"/>
    <property type="evidence" value="ECO:0007669"/>
    <property type="project" value="UniProtKB-KW"/>
</dbReference>
<dbReference type="Gene3D" id="2.10.70.100">
    <property type="match status" value="1"/>
</dbReference>
<dbReference type="SMART" id="SM00448">
    <property type="entry name" value="REC"/>
    <property type="match status" value="1"/>
</dbReference>
<feature type="transmembrane region" description="Helical" evidence="18">
    <location>
        <begin position="42"/>
        <end position="62"/>
    </location>
</feature>
<dbReference type="Gene3D" id="1.10.287.130">
    <property type="match status" value="1"/>
</dbReference>
<evidence type="ECO:0000259" key="23">
    <source>
        <dbReference type="PROSITE" id="PS50894"/>
    </source>
</evidence>
<evidence type="ECO:0000256" key="2">
    <source>
        <dbReference type="ARBA" id="ARBA00004651"/>
    </source>
</evidence>
<dbReference type="PROSITE" id="PS50109">
    <property type="entry name" value="HIS_KIN"/>
    <property type="match status" value="1"/>
</dbReference>
<feature type="domain" description="PAS" evidence="21">
    <location>
        <begin position="624"/>
        <end position="670"/>
    </location>
</feature>
<evidence type="ECO:0000256" key="6">
    <source>
        <dbReference type="ARBA" id="ARBA00022679"/>
    </source>
</evidence>
<dbReference type="SUPFAM" id="SSF52172">
    <property type="entry name" value="CheY-like"/>
    <property type="match status" value="1"/>
</dbReference>
<dbReference type="SUPFAM" id="SSF55874">
    <property type="entry name" value="ATPase domain of HSP90 chaperone/DNA topoisomerase II/histidine kinase"/>
    <property type="match status" value="1"/>
</dbReference>
<dbReference type="FunFam" id="3.30.565.10:FF:000010">
    <property type="entry name" value="Sensor histidine kinase RcsC"/>
    <property type="match status" value="1"/>
</dbReference>
<keyword evidence="4" id="KW-1003">Cell membrane</keyword>
<feature type="domain" description="Response regulatory" evidence="20">
    <location>
        <begin position="990"/>
        <end position="1106"/>
    </location>
</feature>
<feature type="domain" description="PAC" evidence="22">
    <location>
        <begin position="259"/>
        <end position="313"/>
    </location>
</feature>
<dbReference type="SMART" id="SM00086">
    <property type="entry name" value="PAC"/>
    <property type="match status" value="3"/>
</dbReference>
<dbReference type="CDD" id="cd00082">
    <property type="entry name" value="HisKA"/>
    <property type="match status" value="1"/>
</dbReference>
<dbReference type="Gene3D" id="3.40.50.2300">
    <property type="match status" value="1"/>
</dbReference>
<keyword evidence="8" id="KW-0547">Nucleotide-binding</keyword>
<feature type="modified residue" description="Phosphohistidine" evidence="16">
    <location>
        <position position="1183"/>
    </location>
</feature>
<feature type="domain" description="PAC" evidence="22">
    <location>
        <begin position="390"/>
        <end position="442"/>
    </location>
</feature>
<reference key="2">
    <citation type="submission" date="2011-05" db="EMBL/GenBank/DDBJ databases">
        <title>Complete genome sequence of the aerobic marine methanotroph Methylomonas methanica MC09.</title>
        <authorList>
            <person name="Boden R."/>
            <person name="Cunliffe M."/>
            <person name="Scanlan J."/>
            <person name="Moussard H."/>
            <person name="Kits K.D."/>
            <person name="Klotz M."/>
            <person name="Jetten M."/>
            <person name="Vuilleumier S."/>
            <person name="Han J."/>
            <person name="Peters L."/>
            <person name="Mikhailova N."/>
            <person name="Teshima H."/>
            <person name="Tapia R."/>
            <person name="Kyrpides N."/>
            <person name="Ivanova N."/>
            <person name="Pagani I."/>
            <person name="Cheng J.-F."/>
            <person name="Goodwin L."/>
            <person name="Han C."/>
            <person name="Hauser L."/>
            <person name="Land M."/>
            <person name="Lapidus A."/>
            <person name="Lucas S."/>
            <person name="Pitluck S."/>
            <person name="Woyke T."/>
            <person name="Stein L.Y."/>
            <person name="Murrell C."/>
        </authorList>
    </citation>
    <scope>NUCLEOTIDE SEQUENCE</scope>
    <source>
        <strain>MC09</strain>
    </source>
</reference>
<dbReference type="eggNOG" id="COG2203">
    <property type="taxonomic scope" value="Bacteria"/>
</dbReference>
<feature type="domain" description="PAS" evidence="21">
    <location>
        <begin position="332"/>
        <end position="384"/>
    </location>
</feature>
<evidence type="ECO:0000256" key="12">
    <source>
        <dbReference type="ARBA" id="ARBA00023012"/>
    </source>
</evidence>
<dbReference type="PROSITE" id="PS50112">
    <property type="entry name" value="PAS"/>
    <property type="match status" value="3"/>
</dbReference>
<evidence type="ECO:0000256" key="16">
    <source>
        <dbReference type="PROSITE-ProRule" id="PRU00110"/>
    </source>
</evidence>
<proteinExistence type="predicted"/>
<dbReference type="eggNOG" id="COG2202">
    <property type="taxonomic scope" value="Bacteria"/>
</dbReference>
<dbReference type="HOGENOM" id="CLU_259348_0_0_6"/>
<evidence type="ECO:0000256" key="1">
    <source>
        <dbReference type="ARBA" id="ARBA00000085"/>
    </source>
</evidence>
<dbReference type="Proteomes" id="UP000008888">
    <property type="component" value="Chromosome"/>
</dbReference>
<dbReference type="Pfam" id="PF08448">
    <property type="entry name" value="PAS_4"/>
    <property type="match status" value="1"/>
</dbReference>
<dbReference type="Gene3D" id="3.30.565.10">
    <property type="entry name" value="Histidine kinase-like ATPase, C-terminal domain"/>
    <property type="match status" value="1"/>
</dbReference>
<dbReference type="EMBL" id="CP002738">
    <property type="protein sequence ID" value="AEG02112.1"/>
    <property type="molecule type" value="Genomic_DNA"/>
</dbReference>
<evidence type="ECO:0000259" key="19">
    <source>
        <dbReference type="PROSITE" id="PS50109"/>
    </source>
</evidence>
<dbReference type="SMART" id="SM00388">
    <property type="entry name" value="HisKA"/>
    <property type="match status" value="1"/>
</dbReference>
<evidence type="ECO:0000256" key="13">
    <source>
        <dbReference type="ARBA" id="ARBA00023136"/>
    </source>
</evidence>
<dbReference type="Gene3D" id="3.30.450.20">
    <property type="entry name" value="PAS domain"/>
    <property type="match status" value="4"/>
</dbReference>
<dbReference type="RefSeq" id="WP_013820330.1">
    <property type="nucleotide sequence ID" value="NC_015572.1"/>
</dbReference>
<dbReference type="SUPFAM" id="SSF55781">
    <property type="entry name" value="GAF domain-like"/>
    <property type="match status" value="1"/>
</dbReference>